<reference evidence="2 3" key="1">
    <citation type="submission" date="2014-04" db="EMBL/GenBank/DDBJ databases">
        <authorList>
            <consortium name="DOE Joint Genome Institute"/>
            <person name="Kuo A."/>
            <person name="Kohler A."/>
            <person name="Nagy L.G."/>
            <person name="Floudas D."/>
            <person name="Copeland A."/>
            <person name="Barry K.W."/>
            <person name="Cichocki N."/>
            <person name="Veneault-Fourrey C."/>
            <person name="LaButti K."/>
            <person name="Lindquist E.A."/>
            <person name="Lipzen A."/>
            <person name="Lundell T."/>
            <person name="Morin E."/>
            <person name="Murat C."/>
            <person name="Sun H."/>
            <person name="Tunlid A."/>
            <person name="Henrissat B."/>
            <person name="Grigoriev I.V."/>
            <person name="Hibbett D.S."/>
            <person name="Martin F."/>
            <person name="Nordberg H.P."/>
            <person name="Cantor M.N."/>
            <person name="Hua S.X."/>
        </authorList>
    </citation>
    <scope>NUCLEOTIDE SEQUENCE [LARGE SCALE GENOMIC DNA]</scope>
    <source>
        <strain evidence="2 3">LaAM-08-1</strain>
    </source>
</reference>
<dbReference type="EMBL" id="KN838616">
    <property type="protein sequence ID" value="KIK00905.1"/>
    <property type="molecule type" value="Genomic_DNA"/>
</dbReference>
<protein>
    <submittedName>
        <fullName evidence="2">Uncharacterized protein</fullName>
    </submittedName>
</protein>
<feature type="non-terminal residue" evidence="2">
    <location>
        <position position="92"/>
    </location>
</feature>
<dbReference type="AlphaFoldDB" id="A0A0C9WR40"/>
<organism evidence="2 3">
    <name type="scientific">Laccaria amethystina LaAM-08-1</name>
    <dbReference type="NCBI Taxonomy" id="1095629"/>
    <lineage>
        <taxon>Eukaryota</taxon>
        <taxon>Fungi</taxon>
        <taxon>Dikarya</taxon>
        <taxon>Basidiomycota</taxon>
        <taxon>Agaricomycotina</taxon>
        <taxon>Agaricomycetes</taxon>
        <taxon>Agaricomycetidae</taxon>
        <taxon>Agaricales</taxon>
        <taxon>Agaricineae</taxon>
        <taxon>Hydnangiaceae</taxon>
        <taxon>Laccaria</taxon>
    </lineage>
</organism>
<evidence type="ECO:0000256" key="1">
    <source>
        <dbReference type="SAM" id="MobiDB-lite"/>
    </source>
</evidence>
<dbReference type="Proteomes" id="UP000054477">
    <property type="component" value="Unassembled WGS sequence"/>
</dbReference>
<sequence>ITFPVARPTSIINSRAGSKGIIKCNPLSVALKKSAMFDVISSSTTTTMSISSVNSESNAHHPREDPKRNKKERDALVKQREKNSRHGTLEKQ</sequence>
<proteinExistence type="predicted"/>
<feature type="compositionally biased region" description="Basic and acidic residues" evidence="1">
    <location>
        <begin position="58"/>
        <end position="92"/>
    </location>
</feature>
<dbReference type="HOGENOM" id="CLU_2419017_0_0_1"/>
<reference evidence="3" key="2">
    <citation type="submission" date="2015-01" db="EMBL/GenBank/DDBJ databases">
        <title>Evolutionary Origins and Diversification of the Mycorrhizal Mutualists.</title>
        <authorList>
            <consortium name="DOE Joint Genome Institute"/>
            <consortium name="Mycorrhizal Genomics Consortium"/>
            <person name="Kohler A."/>
            <person name="Kuo A."/>
            <person name="Nagy L.G."/>
            <person name="Floudas D."/>
            <person name="Copeland A."/>
            <person name="Barry K.W."/>
            <person name="Cichocki N."/>
            <person name="Veneault-Fourrey C."/>
            <person name="LaButti K."/>
            <person name="Lindquist E.A."/>
            <person name="Lipzen A."/>
            <person name="Lundell T."/>
            <person name="Morin E."/>
            <person name="Murat C."/>
            <person name="Riley R."/>
            <person name="Ohm R."/>
            <person name="Sun H."/>
            <person name="Tunlid A."/>
            <person name="Henrissat B."/>
            <person name="Grigoriev I.V."/>
            <person name="Hibbett D.S."/>
            <person name="Martin F."/>
        </authorList>
    </citation>
    <scope>NUCLEOTIDE SEQUENCE [LARGE SCALE GENOMIC DNA]</scope>
    <source>
        <strain evidence="3">LaAM-08-1</strain>
    </source>
</reference>
<evidence type="ECO:0000313" key="3">
    <source>
        <dbReference type="Proteomes" id="UP000054477"/>
    </source>
</evidence>
<gene>
    <name evidence="2" type="ORF">K443DRAFT_678825</name>
</gene>
<feature type="region of interest" description="Disordered" evidence="1">
    <location>
        <begin position="47"/>
        <end position="92"/>
    </location>
</feature>
<name>A0A0C9WR40_9AGAR</name>
<evidence type="ECO:0000313" key="2">
    <source>
        <dbReference type="EMBL" id="KIK00905.1"/>
    </source>
</evidence>
<accession>A0A0C9WR40</accession>
<keyword evidence="3" id="KW-1185">Reference proteome</keyword>